<accession>A0ABR1GJR4</accession>
<feature type="region of interest" description="Disordered" evidence="1">
    <location>
        <begin position="400"/>
        <end position="419"/>
    </location>
</feature>
<comment type="caution">
    <text evidence="2">The sequence shown here is derived from an EMBL/GenBank/DDBJ whole genome shotgun (WGS) entry which is preliminary data.</text>
</comment>
<feature type="region of interest" description="Disordered" evidence="1">
    <location>
        <begin position="1"/>
        <end position="65"/>
    </location>
</feature>
<dbReference type="InterPro" id="IPR021842">
    <property type="entry name" value="DUF3435"/>
</dbReference>
<sequence>MTYLRSRSVISEKSDVSFSQDDGDSVFDVDEDQSPDDITEPSDISDTDSSTDSDDDSGLHRGNVHPPEYFLRMQEDFNEEKKEFRLVYERETRRKIDPILNRKMKKILRQLLEKHGLTGERRENRRMTVEDLKRQAETAISTTKMRFRIGEHRIAALLFYQLLAPTGARPKSLLYLRYGDIMVSLARDPEGGPHLVLIRFLLHFIKTYLGAKETTTSTLPEYFFDLSLLLNSYVLLLGLLFRYKAFKAPSLTSPKYMDRLDIHPGEYELPLPLKESLSNIFVFRDTIKTAFNSYEISANKRLTYGVISRWTRKIGELAGFAMAVILYSLRYNAANEFDQCPDVSDGLRNLILQHKNSDPFRQNYLERVVSVDTSAIVRHTRQQKALMRQACSIGYSVSKRRPTDLTPEQAASVDKDPRI</sequence>
<feature type="compositionally biased region" description="Acidic residues" evidence="1">
    <location>
        <begin position="21"/>
        <end position="56"/>
    </location>
</feature>
<dbReference type="EMBL" id="JAZAVJ010000330">
    <property type="protein sequence ID" value="KAK7398517.1"/>
    <property type="molecule type" value="Genomic_DNA"/>
</dbReference>
<dbReference type="Pfam" id="PF11917">
    <property type="entry name" value="DUF3435"/>
    <property type="match status" value="1"/>
</dbReference>
<evidence type="ECO:0000313" key="3">
    <source>
        <dbReference type="Proteomes" id="UP001498476"/>
    </source>
</evidence>
<reference evidence="2 3" key="1">
    <citation type="journal article" date="2025" name="Microbiol. Resour. Announc.">
        <title>Draft genome sequences for Neonectria magnoliae and Neonectria punicea, canker pathogens of Liriodendron tulipifera and Acer saccharum in West Virginia.</title>
        <authorList>
            <person name="Petronek H.M."/>
            <person name="Kasson M.T."/>
            <person name="Metheny A.M."/>
            <person name="Stauder C.M."/>
            <person name="Lovett B."/>
            <person name="Lynch S.C."/>
            <person name="Garnas J.R."/>
            <person name="Kasson L.R."/>
            <person name="Stajich J.E."/>
        </authorList>
    </citation>
    <scope>NUCLEOTIDE SEQUENCE [LARGE SCALE GENOMIC DNA]</scope>
    <source>
        <strain evidence="2 3">NRRL 64653</strain>
    </source>
</reference>
<dbReference type="Proteomes" id="UP001498476">
    <property type="component" value="Unassembled WGS sequence"/>
</dbReference>
<keyword evidence="3" id="KW-1185">Reference proteome</keyword>
<name>A0ABR1GJR4_9HYPO</name>
<gene>
    <name evidence="2" type="ORF">QQX98_012110</name>
</gene>
<proteinExistence type="predicted"/>
<dbReference type="PANTHER" id="PTHR37535">
    <property type="entry name" value="FLUG DOMAIN PROTEIN"/>
    <property type="match status" value="1"/>
</dbReference>
<protein>
    <submittedName>
        <fullName evidence="2">Uncharacterized protein</fullName>
    </submittedName>
</protein>
<organism evidence="2 3">
    <name type="scientific">Neonectria punicea</name>
    <dbReference type="NCBI Taxonomy" id="979145"/>
    <lineage>
        <taxon>Eukaryota</taxon>
        <taxon>Fungi</taxon>
        <taxon>Dikarya</taxon>
        <taxon>Ascomycota</taxon>
        <taxon>Pezizomycotina</taxon>
        <taxon>Sordariomycetes</taxon>
        <taxon>Hypocreomycetidae</taxon>
        <taxon>Hypocreales</taxon>
        <taxon>Nectriaceae</taxon>
        <taxon>Neonectria</taxon>
    </lineage>
</organism>
<evidence type="ECO:0000313" key="2">
    <source>
        <dbReference type="EMBL" id="KAK7398517.1"/>
    </source>
</evidence>
<evidence type="ECO:0000256" key="1">
    <source>
        <dbReference type="SAM" id="MobiDB-lite"/>
    </source>
</evidence>
<dbReference type="PANTHER" id="PTHR37535:SF2">
    <property type="entry name" value="FINGER DOMAIN PROTEIN, PUTATIVE (AFU_ORTHOLOGUE AFUA_6G09300)-RELATED"/>
    <property type="match status" value="1"/>
</dbReference>